<comment type="caution">
    <text evidence="1">The sequence shown here is derived from an EMBL/GenBank/DDBJ whole genome shotgun (WGS) entry which is preliminary data.</text>
</comment>
<evidence type="ECO:0000313" key="1">
    <source>
        <dbReference type="EMBL" id="MCM3715509.1"/>
    </source>
</evidence>
<dbReference type="AlphaFoldDB" id="A0A9X2DR25"/>
<organism evidence="1 2">
    <name type="scientific">Halalkalibacter oceani</name>
    <dbReference type="NCBI Taxonomy" id="1653776"/>
    <lineage>
        <taxon>Bacteria</taxon>
        <taxon>Bacillati</taxon>
        <taxon>Bacillota</taxon>
        <taxon>Bacilli</taxon>
        <taxon>Bacillales</taxon>
        <taxon>Bacillaceae</taxon>
        <taxon>Halalkalibacter</taxon>
    </lineage>
</organism>
<evidence type="ECO:0000313" key="2">
    <source>
        <dbReference type="Proteomes" id="UP001139179"/>
    </source>
</evidence>
<proteinExistence type="predicted"/>
<sequence>MDVYIILTDTGTVFTRLIRLFTKKRLNHASLSFDKELEMTCSFGRKRMNNPFIGGFVKENMRDRFFGEAYCAIYRCSVTEESYQKMLSYVREIETQQTSYTYNFLGLFGVLFAKEIKRPYAFFCSEFVATVLQRGGISVGGKLPCFVKPDDLAACKQAVFLYEGRVEGYFSQHLSSVESCSLKDVLEQVG</sequence>
<dbReference type="SUPFAM" id="SSF54001">
    <property type="entry name" value="Cysteine proteinases"/>
    <property type="match status" value="1"/>
</dbReference>
<dbReference type="InterPro" id="IPR038765">
    <property type="entry name" value="Papain-like_cys_pep_sf"/>
</dbReference>
<name>A0A9X2DR25_9BACI</name>
<protein>
    <submittedName>
        <fullName evidence="1">Uncharacterized protein</fullName>
    </submittedName>
</protein>
<gene>
    <name evidence="1" type="ORF">M3202_15675</name>
</gene>
<dbReference type="RefSeq" id="WP_251224246.1">
    <property type="nucleotide sequence ID" value="NZ_JAMBOL010000016.1"/>
</dbReference>
<dbReference type="Gene3D" id="3.90.1720.10">
    <property type="entry name" value="endopeptidase domain like (from Nostoc punctiforme)"/>
    <property type="match status" value="1"/>
</dbReference>
<dbReference type="EMBL" id="JAMBOL010000016">
    <property type="protein sequence ID" value="MCM3715509.1"/>
    <property type="molecule type" value="Genomic_DNA"/>
</dbReference>
<accession>A0A9X2DR25</accession>
<keyword evidence="2" id="KW-1185">Reference proteome</keyword>
<dbReference type="Proteomes" id="UP001139179">
    <property type="component" value="Unassembled WGS sequence"/>
</dbReference>
<reference evidence="1" key="1">
    <citation type="submission" date="2022-05" db="EMBL/GenBank/DDBJ databases">
        <title>Comparative Genomics of Spacecraft Associated Microbes.</title>
        <authorList>
            <person name="Tran M.T."/>
            <person name="Wright A."/>
            <person name="Seuylemezian A."/>
            <person name="Eisen J."/>
            <person name="Coil D."/>
        </authorList>
    </citation>
    <scope>NUCLEOTIDE SEQUENCE</scope>
    <source>
        <strain evidence="1">214.1.1</strain>
    </source>
</reference>